<accession>A0ABD4X7X8</accession>
<comment type="caution">
    <text evidence="4">The sequence shown here is derived from an EMBL/GenBank/DDBJ whole genome shotgun (WGS) entry which is preliminary data.</text>
</comment>
<name>A0ABD4X7X8_9RHOB</name>
<dbReference type="Proteomes" id="UP001218364">
    <property type="component" value="Unassembled WGS sequence"/>
</dbReference>
<dbReference type="Pfam" id="PF02543">
    <property type="entry name" value="Carbam_trans_N"/>
    <property type="match status" value="1"/>
</dbReference>
<feature type="domain" description="Carbamoyltransferase C-terminal" evidence="3">
    <location>
        <begin position="405"/>
        <end position="574"/>
    </location>
</feature>
<evidence type="ECO:0000313" key="4">
    <source>
        <dbReference type="EMBL" id="MDE4165580.1"/>
    </source>
</evidence>
<dbReference type="Gene3D" id="3.90.870.20">
    <property type="entry name" value="Carbamoyltransferase, C-terminal domain"/>
    <property type="match status" value="1"/>
</dbReference>
<dbReference type="PANTHER" id="PTHR34847">
    <property type="entry name" value="NODULATION PROTEIN U"/>
    <property type="match status" value="1"/>
</dbReference>
<dbReference type="EMBL" id="JARCJK010000003">
    <property type="protein sequence ID" value="MDE4165580.1"/>
    <property type="molecule type" value="Genomic_DNA"/>
</dbReference>
<dbReference type="InterPro" id="IPR051338">
    <property type="entry name" value="NodU/CmcH_Carbamoyltrnsfr"/>
</dbReference>
<dbReference type="InterPro" id="IPR038152">
    <property type="entry name" value="Carbam_trans_C_sf"/>
</dbReference>
<proteinExistence type="inferred from homology"/>
<reference evidence="4 5" key="1">
    <citation type="submission" date="2023-02" db="EMBL/GenBank/DDBJ databases">
        <title>Population genomics of bacteria associated with diatom.</title>
        <authorList>
            <person name="Xie J."/>
            <person name="Wang H."/>
        </authorList>
    </citation>
    <scope>NUCLEOTIDE SEQUENCE [LARGE SCALE GENOMIC DNA]</scope>
    <source>
        <strain evidence="4 5">PT47_8</strain>
    </source>
</reference>
<organism evidence="4 5">
    <name type="scientific">Phaeobacter gallaeciensis</name>
    <dbReference type="NCBI Taxonomy" id="60890"/>
    <lineage>
        <taxon>Bacteria</taxon>
        <taxon>Pseudomonadati</taxon>
        <taxon>Pseudomonadota</taxon>
        <taxon>Alphaproteobacteria</taxon>
        <taxon>Rhodobacterales</taxon>
        <taxon>Roseobacteraceae</taxon>
        <taxon>Phaeobacter</taxon>
    </lineage>
</organism>
<evidence type="ECO:0000259" key="3">
    <source>
        <dbReference type="Pfam" id="PF16861"/>
    </source>
</evidence>
<dbReference type="Gene3D" id="3.30.420.40">
    <property type="match status" value="2"/>
</dbReference>
<dbReference type="AlphaFoldDB" id="A0ABD4X7X8"/>
<evidence type="ECO:0000259" key="2">
    <source>
        <dbReference type="Pfam" id="PF02543"/>
    </source>
</evidence>
<dbReference type="CDD" id="cd24033">
    <property type="entry name" value="ASKHA_NBD_NodU_CmcH-like_N"/>
    <property type="match status" value="1"/>
</dbReference>
<sequence length="582" mass="62824">MSARASLAAGPERVAGARFYIGLSTSGHDPSFAVVDSDGRLLFAESSERYLQDKRAWGAAPDLPAHMLPVIHNLCGTAPEVTIATTWQHAKPELDAPPDSGHASLISEADARWLNALQRQAFSMAGAHLRNSLGLPRETVIRRFDHHLTHALAASLSCEAEDATCLVMDGEGDVGSVSVFDMTARRLSRRWRSWGPGSIGAYYGWATDMCGFDWRLGEEWKVMGLAALGKPDRAITSAMADLLQFDRGRPLPASAAALDAAEALITQHRRCRTDPDVEKFADLAASAQSAFGRMADQVLQAVQTEVGGPLILTGGCALNSAYNGTILRRFAFDSIHVPSAPADDGNAIGAALAAWLEDYPDRRLPVQTSPYLGSTSQSRSIEGMLRNFTGADITRVGTQSPQRVAELLAAGQIVGVMRDRAEFGPRSLGHRSILANPTDRGMKEKINARVKGREAYRPFAPVVLEEQAADWFHDAQPSPYMSFALQWRKAVRERVPAVVHDDGTGRLQTVSRDGAPWMHDLVSAFGALSGTPVVLNTSFNVMGKPIVHSVEDAIAVFATTGLDAVLIDDLLIRKRAQSENSA</sequence>
<dbReference type="PANTHER" id="PTHR34847:SF1">
    <property type="entry name" value="NODULATION PROTEIN U"/>
    <property type="match status" value="1"/>
</dbReference>
<comment type="similarity">
    <text evidence="1">Belongs to the NodU/CmcH family.</text>
</comment>
<dbReference type="Pfam" id="PF16861">
    <property type="entry name" value="Carbam_trans_C"/>
    <property type="match status" value="1"/>
</dbReference>
<feature type="domain" description="Carbamoyltransferase" evidence="2">
    <location>
        <begin position="143"/>
        <end position="352"/>
    </location>
</feature>
<dbReference type="InterPro" id="IPR031730">
    <property type="entry name" value="Carbam_trans_C"/>
</dbReference>
<gene>
    <name evidence="4" type="ORF">PXK24_07725</name>
</gene>
<dbReference type="InterPro" id="IPR043129">
    <property type="entry name" value="ATPase_NBD"/>
</dbReference>
<evidence type="ECO:0000256" key="1">
    <source>
        <dbReference type="ARBA" id="ARBA00006129"/>
    </source>
</evidence>
<protein>
    <submittedName>
        <fullName evidence="4">Carbamoyltransferase C-terminal domain-containing protein</fullName>
    </submittedName>
</protein>
<evidence type="ECO:0000313" key="5">
    <source>
        <dbReference type="Proteomes" id="UP001218364"/>
    </source>
</evidence>
<dbReference type="InterPro" id="IPR003696">
    <property type="entry name" value="Carbtransf_dom"/>
</dbReference>
<dbReference type="SUPFAM" id="SSF53067">
    <property type="entry name" value="Actin-like ATPase domain"/>
    <property type="match status" value="1"/>
</dbReference>